<dbReference type="PROSITE" id="PS50935">
    <property type="entry name" value="SSB"/>
    <property type="match status" value="1"/>
</dbReference>
<dbReference type="OrthoDB" id="9809878at2"/>
<dbReference type="GO" id="GO:0006260">
    <property type="term" value="P:DNA replication"/>
    <property type="evidence" value="ECO:0007669"/>
    <property type="project" value="InterPro"/>
</dbReference>
<dbReference type="PANTHER" id="PTHR10302">
    <property type="entry name" value="SINGLE-STRANDED DNA-BINDING PROTEIN"/>
    <property type="match status" value="1"/>
</dbReference>
<dbReference type="Pfam" id="PF00436">
    <property type="entry name" value="SSB"/>
    <property type="match status" value="1"/>
</dbReference>
<evidence type="ECO:0000256" key="2">
    <source>
        <dbReference type="HAMAP-Rule" id="MF_00984"/>
    </source>
</evidence>
<gene>
    <name evidence="4" type="primary">ssb</name>
    <name evidence="4" type="ORF">D7I46_01530</name>
</gene>
<organism evidence="4 5">
    <name type="scientific">Lactococcus allomyrinae</name>
    <dbReference type="NCBI Taxonomy" id="2419773"/>
    <lineage>
        <taxon>Bacteria</taxon>
        <taxon>Bacillati</taxon>
        <taxon>Bacillota</taxon>
        <taxon>Bacilli</taxon>
        <taxon>Lactobacillales</taxon>
        <taxon>Streptococcaceae</taxon>
        <taxon>Lactococcus</taxon>
    </lineage>
</organism>
<dbReference type="RefSeq" id="WP_120771268.1">
    <property type="nucleotide sequence ID" value="NZ_CP032627.1"/>
</dbReference>
<dbReference type="HAMAP" id="MF_00984">
    <property type="entry name" value="SSB"/>
    <property type="match status" value="1"/>
</dbReference>
<keyword evidence="5" id="KW-1185">Reference proteome</keyword>
<dbReference type="Gene3D" id="2.40.50.140">
    <property type="entry name" value="Nucleic acid-binding proteins"/>
    <property type="match status" value="1"/>
</dbReference>
<dbReference type="InterPro" id="IPR011344">
    <property type="entry name" value="ssDNA-bd"/>
</dbReference>
<dbReference type="EMBL" id="CP032627">
    <property type="protein sequence ID" value="AYF99879.1"/>
    <property type="molecule type" value="Genomic_DNA"/>
</dbReference>
<comment type="subunit">
    <text evidence="2">Homotetramer.</text>
</comment>
<sequence>MTNTVVLVGRLTREIELHYTPQNQAVATFSLAVNRPFKNANGEREADFIHCVIWRKQAENLANWTRKGTQIAVTGHIQTRSYENSSGDRVYVTEVVVDNFQMLETRAIRENKAAEQISQQVEMISGSDNVGEKYNPFENREPMNIPDEALPF</sequence>
<proteinExistence type="inferred from homology"/>
<dbReference type="CDD" id="cd04496">
    <property type="entry name" value="SSB_OBF"/>
    <property type="match status" value="1"/>
</dbReference>
<dbReference type="AlphaFoldDB" id="A0A387BGA6"/>
<protein>
    <recommendedName>
        <fullName evidence="2 3">Single-stranded DNA-binding protein</fullName>
        <shortName evidence="2">SSB</shortName>
    </recommendedName>
</protein>
<dbReference type="KEGG" id="lact:D7I46_01530"/>
<comment type="caution">
    <text evidence="2">Lacks conserved residue(s) required for the propagation of feature annotation.</text>
</comment>
<dbReference type="InterPro" id="IPR012340">
    <property type="entry name" value="NA-bd_OB-fold"/>
</dbReference>
<dbReference type="PANTHER" id="PTHR10302:SF27">
    <property type="entry name" value="SINGLE-STRANDED DNA-BINDING PROTEIN"/>
    <property type="match status" value="1"/>
</dbReference>
<evidence type="ECO:0000256" key="1">
    <source>
        <dbReference type="ARBA" id="ARBA00023125"/>
    </source>
</evidence>
<evidence type="ECO:0000256" key="3">
    <source>
        <dbReference type="PIRNR" id="PIRNR002070"/>
    </source>
</evidence>
<evidence type="ECO:0000313" key="5">
    <source>
        <dbReference type="Proteomes" id="UP000269374"/>
    </source>
</evidence>
<dbReference type="NCBIfam" id="TIGR00621">
    <property type="entry name" value="ssb"/>
    <property type="match status" value="1"/>
</dbReference>
<name>A0A387BGA6_9LACT</name>
<dbReference type="PIRSF" id="PIRSF002070">
    <property type="entry name" value="SSB"/>
    <property type="match status" value="1"/>
</dbReference>
<dbReference type="Proteomes" id="UP000269374">
    <property type="component" value="Chromosome"/>
</dbReference>
<dbReference type="GO" id="GO:0009295">
    <property type="term" value="C:nucleoid"/>
    <property type="evidence" value="ECO:0007669"/>
    <property type="project" value="TreeGrafter"/>
</dbReference>
<dbReference type="GO" id="GO:0003697">
    <property type="term" value="F:single-stranded DNA binding"/>
    <property type="evidence" value="ECO:0007669"/>
    <property type="project" value="UniProtKB-UniRule"/>
</dbReference>
<accession>A0A387BGA6</accession>
<reference evidence="4 5" key="1">
    <citation type="submission" date="2018-09" db="EMBL/GenBank/DDBJ databases">
        <title>Genome sequencing of strain 1JSPR-7.</title>
        <authorList>
            <person name="Heo J."/>
            <person name="Kim S.-J."/>
            <person name="Kwon S.-W."/>
        </authorList>
    </citation>
    <scope>NUCLEOTIDE SEQUENCE [LARGE SCALE GENOMIC DNA]</scope>
    <source>
        <strain evidence="4 5">1JSPR-7</strain>
    </source>
</reference>
<dbReference type="InterPro" id="IPR000424">
    <property type="entry name" value="Primosome_PriB/ssb"/>
</dbReference>
<dbReference type="SUPFAM" id="SSF50249">
    <property type="entry name" value="Nucleic acid-binding proteins"/>
    <property type="match status" value="1"/>
</dbReference>
<evidence type="ECO:0000313" key="4">
    <source>
        <dbReference type="EMBL" id="AYF99879.1"/>
    </source>
</evidence>
<keyword evidence="1 2" id="KW-0238">DNA-binding</keyword>